<keyword evidence="2 6" id="KW-0238">DNA-binding</keyword>
<dbReference type="PROSITE" id="PS00356">
    <property type="entry name" value="HTH_LACI_1"/>
    <property type="match status" value="1"/>
</dbReference>
<feature type="compositionally biased region" description="Low complexity" evidence="4">
    <location>
        <begin position="1"/>
        <end position="15"/>
    </location>
</feature>
<dbReference type="InterPro" id="IPR028082">
    <property type="entry name" value="Peripla_BP_I"/>
</dbReference>
<reference evidence="6 7" key="1">
    <citation type="journal article" date="2021" name="Environ. Microbiol.">
        <title>Genetic insights into the dark matter of the mammalian gut microbiota through targeted genome reconstruction.</title>
        <authorList>
            <person name="Lugli G.A."/>
            <person name="Alessandri G."/>
            <person name="Milani C."/>
            <person name="Viappiani A."/>
            <person name="Fontana F."/>
            <person name="Tarracchini C."/>
            <person name="Mancabelli L."/>
            <person name="Argentini C."/>
            <person name="Ruiz L."/>
            <person name="Margolles A."/>
            <person name="van Sinderen D."/>
            <person name="Turroni F."/>
            <person name="Ventura M."/>
        </authorList>
    </citation>
    <scope>NUCLEOTIDE SEQUENCE [LARGE SCALE GENOMIC DNA]</scope>
    <source>
        <strain evidence="6 7">MA2</strain>
    </source>
</reference>
<gene>
    <name evidence="6" type="ORF">JS528_05120</name>
</gene>
<protein>
    <submittedName>
        <fullName evidence="6">LacI family DNA-binding transcriptional regulator</fullName>
    </submittedName>
</protein>
<proteinExistence type="predicted"/>
<evidence type="ECO:0000256" key="2">
    <source>
        <dbReference type="ARBA" id="ARBA00023125"/>
    </source>
</evidence>
<dbReference type="InterPro" id="IPR010982">
    <property type="entry name" value="Lambda_DNA-bd_dom_sf"/>
</dbReference>
<dbReference type="SUPFAM" id="SSF53822">
    <property type="entry name" value="Periplasmic binding protein-like I"/>
    <property type="match status" value="1"/>
</dbReference>
<evidence type="ECO:0000259" key="5">
    <source>
        <dbReference type="PROSITE" id="PS50932"/>
    </source>
</evidence>
<dbReference type="PANTHER" id="PTHR30146:SF153">
    <property type="entry name" value="LACTOSE OPERON REPRESSOR"/>
    <property type="match status" value="1"/>
</dbReference>
<dbReference type="EMBL" id="JAFEJS010000004">
    <property type="protein sequence ID" value="MBT1172742.1"/>
    <property type="molecule type" value="Genomic_DNA"/>
</dbReference>
<keyword evidence="3" id="KW-0804">Transcription</keyword>
<dbReference type="Proteomes" id="UP000773064">
    <property type="component" value="Unassembled WGS sequence"/>
</dbReference>
<accession>A0ABS5UPD9</accession>
<dbReference type="Gene3D" id="1.10.260.40">
    <property type="entry name" value="lambda repressor-like DNA-binding domains"/>
    <property type="match status" value="1"/>
</dbReference>
<evidence type="ECO:0000256" key="3">
    <source>
        <dbReference type="ARBA" id="ARBA00023163"/>
    </source>
</evidence>
<keyword evidence="1" id="KW-0805">Transcription regulation</keyword>
<dbReference type="SUPFAM" id="SSF47413">
    <property type="entry name" value="lambda repressor-like DNA-binding domains"/>
    <property type="match status" value="1"/>
</dbReference>
<dbReference type="SMART" id="SM00354">
    <property type="entry name" value="HTH_LACI"/>
    <property type="match status" value="1"/>
</dbReference>
<evidence type="ECO:0000313" key="7">
    <source>
        <dbReference type="Proteomes" id="UP000773064"/>
    </source>
</evidence>
<keyword evidence="7" id="KW-1185">Reference proteome</keyword>
<name>A0ABS5UPD9_9BIFI</name>
<dbReference type="Pfam" id="PF13377">
    <property type="entry name" value="Peripla_BP_3"/>
    <property type="match status" value="1"/>
</dbReference>
<dbReference type="RefSeq" id="WP_214358021.1">
    <property type="nucleotide sequence ID" value="NZ_JAFEJS010000004.1"/>
</dbReference>
<dbReference type="PROSITE" id="PS50932">
    <property type="entry name" value="HTH_LACI_2"/>
    <property type="match status" value="1"/>
</dbReference>
<dbReference type="Gene3D" id="3.40.50.2300">
    <property type="match status" value="2"/>
</dbReference>
<dbReference type="CDD" id="cd01392">
    <property type="entry name" value="HTH_LacI"/>
    <property type="match status" value="1"/>
</dbReference>
<dbReference type="CDD" id="cd06267">
    <property type="entry name" value="PBP1_LacI_sugar_binding-like"/>
    <property type="match status" value="1"/>
</dbReference>
<dbReference type="GO" id="GO:0003677">
    <property type="term" value="F:DNA binding"/>
    <property type="evidence" value="ECO:0007669"/>
    <property type="project" value="UniProtKB-KW"/>
</dbReference>
<evidence type="ECO:0000313" key="6">
    <source>
        <dbReference type="EMBL" id="MBT1172742.1"/>
    </source>
</evidence>
<dbReference type="Pfam" id="PF00356">
    <property type="entry name" value="LacI"/>
    <property type="match status" value="1"/>
</dbReference>
<evidence type="ECO:0000256" key="4">
    <source>
        <dbReference type="SAM" id="MobiDB-lite"/>
    </source>
</evidence>
<dbReference type="InterPro" id="IPR046335">
    <property type="entry name" value="LacI/GalR-like_sensor"/>
</dbReference>
<comment type="caution">
    <text evidence="6">The sequence shown here is derived from an EMBL/GenBank/DDBJ whole genome shotgun (WGS) entry which is preliminary data.</text>
</comment>
<feature type="region of interest" description="Disordered" evidence="4">
    <location>
        <begin position="1"/>
        <end position="26"/>
    </location>
</feature>
<feature type="domain" description="HTH lacI-type" evidence="5">
    <location>
        <begin position="29"/>
        <end position="83"/>
    </location>
</feature>
<organism evidence="6 7">
    <name type="scientific">Bifidobacterium santillanense</name>
    <dbReference type="NCBI Taxonomy" id="2809028"/>
    <lineage>
        <taxon>Bacteria</taxon>
        <taxon>Bacillati</taxon>
        <taxon>Actinomycetota</taxon>
        <taxon>Actinomycetes</taxon>
        <taxon>Bifidobacteriales</taxon>
        <taxon>Bifidobacteriaceae</taxon>
        <taxon>Bifidobacterium</taxon>
    </lineage>
</organism>
<dbReference type="PANTHER" id="PTHR30146">
    <property type="entry name" value="LACI-RELATED TRANSCRIPTIONAL REPRESSOR"/>
    <property type="match status" value="1"/>
</dbReference>
<evidence type="ECO:0000256" key="1">
    <source>
        <dbReference type="ARBA" id="ARBA00023015"/>
    </source>
</evidence>
<dbReference type="InterPro" id="IPR000843">
    <property type="entry name" value="HTH_LacI"/>
</dbReference>
<sequence length="378" mass="39681">MTAVESVAGVESAAVHTSGRKGPAKTARANIRDIAAAAGVSVATVSRVMRGNAKVSDETRAKVERAVKELGYVPNAHARALTTPPNSVTLVMRSITGGTYSEMAGAVADEAVRRGMTFRLIATGGAHVDANAVLTDLLAQRPRVAVIVADDDEGSITDAELGGYVDRFASMGTSLVALARPRLELPDGIGVVDYANEQGSYEMARYLLSLGHRDILYVGVRRQSPVFMARYQGFLRALDEAGVAHDFTSDLPFEGDRDKDVAAIVARWRAGERPVAEGRGGEPGLPFTAVMGVTDVAALDAINALRSQGIRVPEDVSVAGFDDMPFAGDLIVPLTTVHVPFADMGATAVRIGLDGTRDVMIPAEPVVRASTGPASSPM</sequence>